<feature type="transmembrane region" description="Helical" evidence="1">
    <location>
        <begin position="72"/>
        <end position="90"/>
    </location>
</feature>
<keyword evidence="1" id="KW-1133">Transmembrane helix</keyword>
<proteinExistence type="predicted"/>
<name>A0A7V5PRE4_CALAY</name>
<feature type="transmembrane region" description="Helical" evidence="1">
    <location>
        <begin position="96"/>
        <end position="114"/>
    </location>
</feature>
<evidence type="ECO:0000256" key="1">
    <source>
        <dbReference type="SAM" id="Phobius"/>
    </source>
</evidence>
<evidence type="ECO:0008006" key="3">
    <source>
        <dbReference type="Google" id="ProtNLM"/>
    </source>
</evidence>
<dbReference type="EMBL" id="DROD01000634">
    <property type="protein sequence ID" value="HHJ53515.1"/>
    <property type="molecule type" value="Genomic_DNA"/>
</dbReference>
<keyword evidence="1" id="KW-0472">Membrane</keyword>
<feature type="transmembrane region" description="Helical" evidence="1">
    <location>
        <begin position="242"/>
        <end position="258"/>
    </location>
</feature>
<gene>
    <name evidence="2" type="ORF">ENJ89_10000</name>
</gene>
<dbReference type="InterPro" id="IPR025576">
    <property type="entry name" value="YwiC"/>
</dbReference>
<dbReference type="Pfam" id="PF14256">
    <property type="entry name" value="YwiC"/>
    <property type="match status" value="1"/>
</dbReference>
<dbReference type="AlphaFoldDB" id="A0A7V5PRE4"/>
<feature type="transmembrane region" description="Helical" evidence="1">
    <location>
        <begin position="28"/>
        <end position="52"/>
    </location>
</feature>
<keyword evidence="1" id="KW-0812">Transmembrane</keyword>
<accession>A0A7V5PRE4</accession>
<sequence length="260" mass="28415">MELVKDIPLRAIALPREHGAWGFVLEPLILALLVAFSVPALYLAFAALLAFFAHQPVKVLLSGNRQKRGWAVLFLLIYLAPSLFFILKFIPYADRQTLIIFGVAVLVMVIYLGLDILHYGRRLFVEIMAPSAVGLMAAAMVKASGWSLAAALSLWAILLARAIPTAFYVHAKIKQLKGQRVLIRTTVGLHIAFSLIVGVLAVNHLVPVSAVVAVTVFLARAMAGLMPKAGHQTVKQIGMREFGYGAQLVLLTAIGYWFNM</sequence>
<dbReference type="Proteomes" id="UP000886124">
    <property type="component" value="Unassembled WGS sequence"/>
</dbReference>
<comment type="caution">
    <text evidence="2">The sequence shown here is derived from an EMBL/GenBank/DDBJ whole genome shotgun (WGS) entry which is preliminary data.</text>
</comment>
<organism evidence="2">
    <name type="scientific">Caldithrix abyssi</name>
    <dbReference type="NCBI Taxonomy" id="187145"/>
    <lineage>
        <taxon>Bacteria</taxon>
        <taxon>Pseudomonadati</taxon>
        <taxon>Calditrichota</taxon>
        <taxon>Calditrichia</taxon>
        <taxon>Calditrichales</taxon>
        <taxon>Calditrichaceae</taxon>
        <taxon>Caldithrix</taxon>
    </lineage>
</organism>
<protein>
    <recommendedName>
        <fullName evidence="3">Prenyltransferase</fullName>
    </recommendedName>
</protein>
<feature type="transmembrane region" description="Helical" evidence="1">
    <location>
        <begin position="181"/>
        <end position="202"/>
    </location>
</feature>
<reference evidence="2" key="1">
    <citation type="journal article" date="2020" name="mSystems">
        <title>Genome- and Community-Level Interaction Insights into Carbon Utilization and Element Cycling Functions of Hydrothermarchaeota in Hydrothermal Sediment.</title>
        <authorList>
            <person name="Zhou Z."/>
            <person name="Liu Y."/>
            <person name="Xu W."/>
            <person name="Pan J."/>
            <person name="Luo Z.H."/>
            <person name="Li M."/>
        </authorList>
    </citation>
    <scope>NUCLEOTIDE SEQUENCE [LARGE SCALE GENOMIC DNA]</scope>
    <source>
        <strain evidence="2">HyVt-527</strain>
    </source>
</reference>
<feature type="transmembrane region" description="Helical" evidence="1">
    <location>
        <begin position="208"/>
        <end position="230"/>
    </location>
</feature>
<evidence type="ECO:0000313" key="2">
    <source>
        <dbReference type="EMBL" id="HHJ53515.1"/>
    </source>
</evidence>
<feature type="transmembrane region" description="Helical" evidence="1">
    <location>
        <begin position="147"/>
        <end position="169"/>
    </location>
</feature>